<proteinExistence type="predicted"/>
<evidence type="ECO:0000313" key="2">
    <source>
        <dbReference type="Proteomes" id="UP000325811"/>
    </source>
</evidence>
<dbReference type="AlphaFoldDB" id="A0A5Q4ZHJ7"/>
<dbReference type="KEGG" id="pdio:PDMSB3_0038.1"/>
<organism evidence="1 2">
    <name type="scientific">Paraburkholderia dioscoreae</name>
    <dbReference type="NCBI Taxonomy" id="2604047"/>
    <lineage>
        <taxon>Bacteria</taxon>
        <taxon>Pseudomonadati</taxon>
        <taxon>Pseudomonadota</taxon>
        <taxon>Betaproteobacteria</taxon>
        <taxon>Burkholderiales</taxon>
        <taxon>Burkholderiaceae</taxon>
        <taxon>Paraburkholderia</taxon>
    </lineage>
</organism>
<dbReference type="EMBL" id="LR699554">
    <property type="protein sequence ID" value="VVD31341.1"/>
    <property type="molecule type" value="Genomic_DNA"/>
</dbReference>
<reference evidence="1 2" key="1">
    <citation type="submission" date="2019-08" db="EMBL/GenBank/DDBJ databases">
        <authorList>
            <person name="Herpell B J."/>
        </authorList>
    </citation>
    <scope>NUCLEOTIDE SEQUENCE [LARGE SCALE GENOMIC DNA]</scope>
    <source>
        <strain evidence="2">Msb3</strain>
    </source>
</reference>
<name>A0A5Q4ZHJ7_9BURK</name>
<keyword evidence="2" id="KW-1185">Reference proteome</keyword>
<gene>
    <name evidence="1" type="ORF">PDMSB3_0038</name>
</gene>
<sequence>MGSSDLNFAFKKLYQMNDDVPKTNVTFWHPCLPVLLTNP</sequence>
<dbReference type="Proteomes" id="UP000325811">
    <property type="component" value="Chromosome II"/>
</dbReference>
<evidence type="ECO:0000313" key="1">
    <source>
        <dbReference type="EMBL" id="VVD31341.1"/>
    </source>
</evidence>
<protein>
    <submittedName>
        <fullName evidence="1">Uncharacterized protein</fullName>
    </submittedName>
</protein>
<accession>A0A5Q4ZHJ7</accession>